<protein>
    <submittedName>
        <fullName evidence="10">Homeobox protein ceh-28-like</fullName>
    </submittedName>
</protein>
<dbReference type="CDD" id="cd00086">
    <property type="entry name" value="homeodomain"/>
    <property type="match status" value="1"/>
</dbReference>
<evidence type="ECO:0000256" key="6">
    <source>
        <dbReference type="RuleBase" id="RU000682"/>
    </source>
</evidence>
<name>A0ABM2WJF5_MESAU</name>
<dbReference type="GeneID" id="110339318"/>
<dbReference type="Gene3D" id="1.10.10.60">
    <property type="entry name" value="Homeodomain-like"/>
    <property type="match status" value="1"/>
</dbReference>
<evidence type="ECO:0000256" key="7">
    <source>
        <dbReference type="SAM" id="MobiDB-lite"/>
    </source>
</evidence>
<evidence type="ECO:0000256" key="5">
    <source>
        <dbReference type="PROSITE-ProRule" id="PRU00108"/>
    </source>
</evidence>
<dbReference type="PROSITE" id="PS00027">
    <property type="entry name" value="HOMEOBOX_1"/>
    <property type="match status" value="1"/>
</dbReference>
<keyword evidence="9" id="KW-1185">Reference proteome</keyword>
<evidence type="ECO:0000259" key="8">
    <source>
        <dbReference type="PROSITE" id="PS50071"/>
    </source>
</evidence>
<accession>A0ABM2WJF5</accession>
<feature type="region of interest" description="Disordered" evidence="7">
    <location>
        <begin position="1"/>
        <end position="21"/>
    </location>
</feature>
<keyword evidence="3 5" id="KW-0371">Homeobox</keyword>
<keyword evidence="2 5" id="KW-0238">DNA-binding</keyword>
<feature type="compositionally biased region" description="Low complexity" evidence="7">
    <location>
        <begin position="76"/>
        <end position="85"/>
    </location>
</feature>
<evidence type="ECO:0000256" key="3">
    <source>
        <dbReference type="ARBA" id="ARBA00023155"/>
    </source>
</evidence>
<dbReference type="RefSeq" id="XP_040590493.1">
    <property type="nucleotide sequence ID" value="XM_040734559.1"/>
</dbReference>
<evidence type="ECO:0000256" key="1">
    <source>
        <dbReference type="ARBA" id="ARBA00004123"/>
    </source>
</evidence>
<evidence type="ECO:0000313" key="10">
    <source>
        <dbReference type="RefSeq" id="XP_040590493.1"/>
    </source>
</evidence>
<evidence type="ECO:0000256" key="2">
    <source>
        <dbReference type="ARBA" id="ARBA00023125"/>
    </source>
</evidence>
<organism evidence="9 10">
    <name type="scientific">Mesocricetus auratus</name>
    <name type="common">Golden hamster</name>
    <dbReference type="NCBI Taxonomy" id="10036"/>
    <lineage>
        <taxon>Eukaryota</taxon>
        <taxon>Metazoa</taxon>
        <taxon>Chordata</taxon>
        <taxon>Craniata</taxon>
        <taxon>Vertebrata</taxon>
        <taxon>Euteleostomi</taxon>
        <taxon>Mammalia</taxon>
        <taxon>Eutheria</taxon>
        <taxon>Euarchontoglires</taxon>
        <taxon>Glires</taxon>
        <taxon>Rodentia</taxon>
        <taxon>Myomorpha</taxon>
        <taxon>Muroidea</taxon>
        <taxon>Cricetidae</taxon>
        <taxon>Cricetinae</taxon>
        <taxon>Mesocricetus</taxon>
    </lineage>
</organism>
<gene>
    <name evidence="10" type="primary">LOC110339318</name>
</gene>
<reference evidence="10" key="1">
    <citation type="submission" date="2025-08" db="UniProtKB">
        <authorList>
            <consortium name="RefSeq"/>
        </authorList>
    </citation>
    <scope>IDENTIFICATION</scope>
    <source>
        <tissue evidence="10">Liver</tissue>
    </source>
</reference>
<evidence type="ECO:0000256" key="4">
    <source>
        <dbReference type="ARBA" id="ARBA00023242"/>
    </source>
</evidence>
<dbReference type="InterPro" id="IPR001356">
    <property type="entry name" value="HD"/>
</dbReference>
<evidence type="ECO:0000313" key="9">
    <source>
        <dbReference type="Proteomes" id="UP000886700"/>
    </source>
</evidence>
<proteinExistence type="predicted"/>
<sequence length="246" mass="27693">MLPHPLGLQKDPVSSRNLGHQLHPDLQVSSNAHLETGVQVPDDPEKKSSLHMSQSPLKHSGAPMQPSPSNHPSHVSKQSLQKSQSLQEELLQTTFKWLLDSKSSLCPQLTSVPPPEPRLPVHQGSPTLGTRSTHPNHQMLSSSSVNSACKCSLGSMFPSYQYGDKQVCNAVPRKQRKERTVYTKEQKLLLQEHFDQCMNPSFDQRKELALMVGVTEQEIKNWFKNHRARYKLKKSQTAQEGQPEKL</sequence>
<feature type="DNA-binding region" description="Homeobox" evidence="5">
    <location>
        <begin position="175"/>
        <end position="234"/>
    </location>
</feature>
<dbReference type="PROSITE" id="PS50071">
    <property type="entry name" value="HOMEOBOX_2"/>
    <property type="match status" value="1"/>
</dbReference>
<dbReference type="SUPFAM" id="SSF46689">
    <property type="entry name" value="Homeodomain-like"/>
    <property type="match status" value="1"/>
</dbReference>
<keyword evidence="4 5" id="KW-0539">Nucleus</keyword>
<dbReference type="InterPro" id="IPR009057">
    <property type="entry name" value="Homeodomain-like_sf"/>
</dbReference>
<dbReference type="Proteomes" id="UP000886700">
    <property type="component" value="Unplaced"/>
</dbReference>
<dbReference type="Pfam" id="PF00046">
    <property type="entry name" value="Homeodomain"/>
    <property type="match status" value="1"/>
</dbReference>
<dbReference type="PANTHER" id="PTHR45793:SF12">
    <property type="entry name" value="TETRAPEPTIDE REPEAT HOMEOBOX 1"/>
    <property type="match status" value="1"/>
</dbReference>
<dbReference type="InterPro" id="IPR017970">
    <property type="entry name" value="Homeobox_CS"/>
</dbReference>
<dbReference type="PANTHER" id="PTHR45793">
    <property type="entry name" value="HOMEOBOX PROTEIN"/>
    <property type="match status" value="1"/>
</dbReference>
<feature type="domain" description="Homeobox" evidence="8">
    <location>
        <begin position="173"/>
        <end position="233"/>
    </location>
</feature>
<comment type="subcellular location">
    <subcellularLocation>
        <location evidence="1 5 6">Nucleus</location>
    </subcellularLocation>
</comment>
<dbReference type="SMART" id="SM00389">
    <property type="entry name" value="HOX"/>
    <property type="match status" value="1"/>
</dbReference>
<feature type="region of interest" description="Disordered" evidence="7">
    <location>
        <begin position="37"/>
        <end position="85"/>
    </location>
</feature>